<evidence type="ECO:0000256" key="3">
    <source>
        <dbReference type="SAM" id="Phobius"/>
    </source>
</evidence>
<dbReference type="EMBL" id="SOQX01000001">
    <property type="protein sequence ID" value="TDY03919.1"/>
    <property type="molecule type" value="Genomic_DNA"/>
</dbReference>
<evidence type="ECO:0000313" key="7">
    <source>
        <dbReference type="Proteomes" id="UP000294914"/>
    </source>
</evidence>
<dbReference type="EC" id="3.1.4.52" evidence="1"/>
<feature type="domain" description="EAL" evidence="4">
    <location>
        <begin position="498"/>
        <end position="750"/>
    </location>
</feature>
<protein>
    <recommendedName>
        <fullName evidence="1">cyclic-guanylate-specific phosphodiesterase</fullName>
        <ecNumber evidence="1">3.1.4.52</ecNumber>
    </recommendedName>
</protein>
<dbReference type="Gene3D" id="3.30.70.270">
    <property type="match status" value="1"/>
</dbReference>
<dbReference type="InterPro" id="IPR052155">
    <property type="entry name" value="Biofilm_reg_signaling"/>
</dbReference>
<dbReference type="OrthoDB" id="8553030at2"/>
<evidence type="ECO:0000259" key="4">
    <source>
        <dbReference type="PROSITE" id="PS50883"/>
    </source>
</evidence>
<evidence type="ECO:0000256" key="2">
    <source>
        <dbReference type="ARBA" id="ARBA00022636"/>
    </source>
</evidence>
<comment type="caution">
    <text evidence="6">The sequence shown here is derived from an EMBL/GenBank/DDBJ whole genome shotgun (WGS) entry which is preliminary data.</text>
</comment>
<dbReference type="PROSITE" id="PS50887">
    <property type="entry name" value="GGDEF"/>
    <property type="match status" value="1"/>
</dbReference>
<evidence type="ECO:0000259" key="5">
    <source>
        <dbReference type="PROSITE" id="PS50887"/>
    </source>
</evidence>
<dbReference type="Pfam" id="PF00563">
    <property type="entry name" value="EAL"/>
    <property type="match status" value="1"/>
</dbReference>
<dbReference type="PANTHER" id="PTHR44757">
    <property type="entry name" value="DIGUANYLATE CYCLASE DGCP"/>
    <property type="match status" value="1"/>
</dbReference>
<dbReference type="SMART" id="SM00052">
    <property type="entry name" value="EAL"/>
    <property type="match status" value="1"/>
</dbReference>
<dbReference type="SUPFAM" id="SSF141868">
    <property type="entry name" value="EAL domain-like"/>
    <property type="match status" value="1"/>
</dbReference>
<dbReference type="PROSITE" id="PS50883">
    <property type="entry name" value="EAL"/>
    <property type="match status" value="1"/>
</dbReference>
<dbReference type="InterPro" id="IPR001633">
    <property type="entry name" value="EAL_dom"/>
</dbReference>
<dbReference type="Gene3D" id="3.20.20.450">
    <property type="entry name" value="EAL domain"/>
    <property type="match status" value="1"/>
</dbReference>
<sequence length="760" mass="86773">MNFGRHWWFLIYLVVLGLGSVLSFYIYQQSQSMRDEILRLSNEDITHLHRIADLKQAVTAREPILYRYYTDTDRHSYQSSYNRNTKQINDGIDWLTDTFPDNTGLGELQNEHAALQKLAEKLDQVLTADTVDWDEARRILGDVAAVSRSLNNRLERFVRAVERQVVERGEYVSRATQEMFYSVVAVSVVFFILALFFGHYAYQHLSDARARRLLALFPERNPNPVFQIDTHGKVLFANPAAYNMQSVIFPDTRNLEALLPPNIEENISALRSRHAPLMRFEYQVATYIFFCTLQYLEDFDTCHVYLQDITARRTAEDRNEFLAYHDPLTGLANRRQLEKDVSGMLQQTAPGNRIAVAIANIDRFSMVSESLGHLAGDELITAVASRLEHCFSQMVSDNPIRIYRLEGDHFVILAKDAEDSFSDELSEQLQRASRDPVIIDNRTLSLSMSVGLAYFPEHGKDIFQLLKNAESAMRRISNQGGNGVCVYQSEMNADALLRLELSHDLRQAAEQNELLIYYQPKINLINGNLIGAEALVRWQHPQHGMISPAEFIPLAEETGSIGRIGEWILRAACARNRQWQTEGYPPQSIAVNLSARQFNRELPKQVAQILRDTGLEAKYLELEITEGIAMSVDSSIDIMRQLRELGVKLAIDDFGTGFSSLTYLKQFPIQTLKIDQSFVKQLEHSLSDRAIVRSIIELGHHLELDIVAEGVETVEQKQMLEEYRCDTMQGYLFSRPVPADEYEKFLITPSPGSSNKRKTT</sequence>
<dbReference type="GO" id="GO:0071111">
    <property type="term" value="F:cyclic-guanylate-specific phosphodiesterase activity"/>
    <property type="evidence" value="ECO:0007669"/>
    <property type="project" value="UniProtKB-EC"/>
</dbReference>
<reference evidence="6 7" key="1">
    <citation type="submission" date="2019-03" db="EMBL/GenBank/DDBJ databases">
        <title>Genomic Encyclopedia of Type Strains, Phase IV (KMG-IV): sequencing the most valuable type-strain genomes for metagenomic binning, comparative biology and taxonomic classification.</title>
        <authorList>
            <person name="Goeker M."/>
        </authorList>
    </citation>
    <scope>NUCLEOTIDE SEQUENCE [LARGE SCALE GENOMIC DNA]</scope>
    <source>
        <strain evidence="6 7">DSM 16326</strain>
    </source>
</reference>
<dbReference type="RefSeq" id="WP_134080486.1">
    <property type="nucleotide sequence ID" value="NZ_SOQX01000001.1"/>
</dbReference>
<proteinExistence type="predicted"/>
<dbReference type="InterPro" id="IPR035919">
    <property type="entry name" value="EAL_sf"/>
</dbReference>
<dbReference type="SMART" id="SM00267">
    <property type="entry name" value="GGDEF"/>
    <property type="match status" value="1"/>
</dbReference>
<dbReference type="SUPFAM" id="SSF55073">
    <property type="entry name" value="Nucleotide cyclase"/>
    <property type="match status" value="1"/>
</dbReference>
<dbReference type="FunFam" id="3.20.20.450:FF:000001">
    <property type="entry name" value="Cyclic di-GMP phosphodiesterase yahA"/>
    <property type="match status" value="1"/>
</dbReference>
<feature type="transmembrane region" description="Helical" evidence="3">
    <location>
        <begin position="180"/>
        <end position="202"/>
    </location>
</feature>
<gene>
    <name evidence="6" type="ORF">EDC23_0290</name>
</gene>
<name>A0A4R8J165_9GAMM</name>
<dbReference type="Proteomes" id="UP000294914">
    <property type="component" value="Unassembled WGS sequence"/>
</dbReference>
<dbReference type="PANTHER" id="PTHR44757:SF2">
    <property type="entry name" value="BIOFILM ARCHITECTURE MAINTENANCE PROTEIN MBAA"/>
    <property type="match status" value="1"/>
</dbReference>
<keyword evidence="2" id="KW-0973">c-di-GMP</keyword>
<dbReference type="AlphaFoldDB" id="A0A4R8J165"/>
<dbReference type="InterPro" id="IPR043128">
    <property type="entry name" value="Rev_trsase/Diguanyl_cyclase"/>
</dbReference>
<keyword evidence="7" id="KW-1185">Reference proteome</keyword>
<feature type="transmembrane region" description="Helical" evidence="3">
    <location>
        <begin position="6"/>
        <end position="27"/>
    </location>
</feature>
<keyword evidence="3" id="KW-0472">Membrane</keyword>
<evidence type="ECO:0000256" key="1">
    <source>
        <dbReference type="ARBA" id="ARBA00012282"/>
    </source>
</evidence>
<dbReference type="Pfam" id="PF00990">
    <property type="entry name" value="GGDEF"/>
    <property type="match status" value="1"/>
</dbReference>
<dbReference type="InterPro" id="IPR029787">
    <property type="entry name" value="Nucleotide_cyclase"/>
</dbReference>
<organism evidence="6 7">
    <name type="scientific">Thiohalophilus thiocyanatoxydans</name>
    <dbReference type="NCBI Taxonomy" id="381308"/>
    <lineage>
        <taxon>Bacteria</taxon>
        <taxon>Pseudomonadati</taxon>
        <taxon>Pseudomonadota</taxon>
        <taxon>Gammaproteobacteria</taxon>
        <taxon>Thiohalomonadales</taxon>
        <taxon>Thiohalophilaceae</taxon>
        <taxon>Thiohalophilus</taxon>
    </lineage>
</organism>
<keyword evidence="3" id="KW-0812">Transmembrane</keyword>
<dbReference type="InterPro" id="IPR000160">
    <property type="entry name" value="GGDEF_dom"/>
</dbReference>
<evidence type="ECO:0000313" key="6">
    <source>
        <dbReference type="EMBL" id="TDY03919.1"/>
    </source>
</evidence>
<keyword evidence="3" id="KW-1133">Transmembrane helix</keyword>
<dbReference type="CDD" id="cd01948">
    <property type="entry name" value="EAL"/>
    <property type="match status" value="1"/>
</dbReference>
<feature type="domain" description="GGDEF" evidence="5">
    <location>
        <begin position="352"/>
        <end position="489"/>
    </location>
</feature>
<accession>A0A4R8J165</accession>
<dbReference type="NCBIfam" id="TIGR00254">
    <property type="entry name" value="GGDEF"/>
    <property type="match status" value="1"/>
</dbReference>
<dbReference type="CDD" id="cd01949">
    <property type="entry name" value="GGDEF"/>
    <property type="match status" value="1"/>
</dbReference>